<comment type="caution">
    <text evidence="3">The sequence shown here is derived from an EMBL/GenBank/DDBJ whole genome shotgun (WGS) entry which is preliminary data.</text>
</comment>
<feature type="region of interest" description="Disordered" evidence="1">
    <location>
        <begin position="621"/>
        <end position="686"/>
    </location>
</feature>
<dbReference type="OrthoDB" id="168472at2759"/>
<reference evidence="3 4" key="1">
    <citation type="journal article" date="2021" name="Genome Biol.">
        <title>AFLAP: assembly-free linkage analysis pipeline using k-mers from genome sequencing data.</title>
        <authorList>
            <person name="Fletcher K."/>
            <person name="Zhang L."/>
            <person name="Gil J."/>
            <person name="Han R."/>
            <person name="Cavanaugh K."/>
            <person name="Michelmore R."/>
        </authorList>
    </citation>
    <scope>NUCLEOTIDE SEQUENCE [LARGE SCALE GENOMIC DNA]</scope>
    <source>
        <strain evidence="3 4">SF5</strain>
    </source>
</reference>
<feature type="compositionally biased region" description="Polar residues" evidence="1">
    <location>
        <begin position="795"/>
        <end position="805"/>
    </location>
</feature>
<sequence length="814" mass="84797">MRTVATLSAALGVAYQSSFGIRASICDKCGERPVRVKGIYGSFCVPRQQCDGFLSGTNDKPFFCPRAGQRNLDGGVTLAQDSCCAVVDSIRGTLGCVQKEENSQTACLMPPKWPREQHYVRVGRKRGRSRTLKSAVTSEAIFTIPVSLRGTLTPTMNGAAAKSAILTKAAQTMAPVIPAVSNASLAPIQVSLAASEGSELTPSDFVGTNDVLQDEAQATQQESSDTAQVPTYMQEYLDISTAAVGPVISIPGASTAGPRTGDCADMTESPDVTAPAPVIAYERPALVLASVAAEVSREPPSALLLTSPPTTNILVLINSTMEPIALADYTSPAKISAIDVAAPIAVTEVPCDIQESVKIATQSPQVTNATPALDYFAAAPATADALKATMPPLLSENSAIDVVNNDAASLTANLTTRASQAFNTLNAVSTPVVNEGFSMYQTTTVVLANTSQAFGTASATVAAATALSAKASGSSLLTPMIETPSKTNSSMTTLSDTIVLQSVIATTELPDTSASSVLSGINATSDPSFTSMAQQSNLSTETSILRSAFEETNGPSSQLANYTFNTSQLTAPSSTLDNAFLETGCRNSSVTGYETAESRYRSNDSATKAGISSLSSASKLLSSSSIPGSGRSGPADSNERVNSGDSFRGRVVASDSKAPARISMPSMRFPPSSSSSSWLSTPPESSVIESLTPPNFISSSGKLQLSPINDDSEDVLYTGGSMLAADNGCTVGSSALGSNMIAFIIVGSLAAVAIFFGALYLRPKRVNPLQQLTHLEYSHPMLHSSDYWHDQSIESEPSESYNVSRTPRAIPPSF</sequence>
<feature type="region of interest" description="Disordered" evidence="1">
    <location>
        <begin position="795"/>
        <end position="814"/>
    </location>
</feature>
<evidence type="ECO:0000256" key="2">
    <source>
        <dbReference type="SAM" id="Phobius"/>
    </source>
</evidence>
<evidence type="ECO:0000313" key="4">
    <source>
        <dbReference type="Proteomes" id="UP000294530"/>
    </source>
</evidence>
<dbReference type="RefSeq" id="XP_067822958.1">
    <property type="nucleotide sequence ID" value="XM_067966431.1"/>
</dbReference>
<keyword evidence="2" id="KW-0812">Transmembrane</keyword>
<accession>A0A976IKH8</accession>
<feature type="transmembrane region" description="Helical" evidence="2">
    <location>
        <begin position="740"/>
        <end position="761"/>
    </location>
</feature>
<dbReference type="Proteomes" id="UP000294530">
    <property type="component" value="Unassembled WGS sequence"/>
</dbReference>
<keyword evidence="2" id="KW-1133">Transmembrane helix</keyword>
<keyword evidence="4" id="KW-1185">Reference proteome</keyword>
<dbReference type="EMBL" id="SHOA02000001">
    <property type="protein sequence ID" value="TDH73460.1"/>
    <property type="molecule type" value="Genomic_DNA"/>
</dbReference>
<keyword evidence="2" id="KW-0472">Membrane</keyword>
<proteinExistence type="predicted"/>
<organism evidence="3 4">
    <name type="scientific">Bremia lactucae</name>
    <name type="common">Lettuce downy mildew</name>
    <dbReference type="NCBI Taxonomy" id="4779"/>
    <lineage>
        <taxon>Eukaryota</taxon>
        <taxon>Sar</taxon>
        <taxon>Stramenopiles</taxon>
        <taxon>Oomycota</taxon>
        <taxon>Peronosporomycetes</taxon>
        <taxon>Peronosporales</taxon>
        <taxon>Peronosporaceae</taxon>
        <taxon>Bremia</taxon>
    </lineage>
</organism>
<protein>
    <submittedName>
        <fullName evidence="3">Uncharacterized protein</fullName>
    </submittedName>
</protein>
<gene>
    <name evidence="3" type="ORF">CCR75_008379</name>
</gene>
<dbReference type="AlphaFoldDB" id="A0A976IKH8"/>
<evidence type="ECO:0000313" key="3">
    <source>
        <dbReference type="EMBL" id="TDH73460.1"/>
    </source>
</evidence>
<feature type="compositionally biased region" description="Low complexity" evidence="1">
    <location>
        <begin position="621"/>
        <end position="635"/>
    </location>
</feature>
<name>A0A976IKH8_BRELC</name>
<feature type="compositionally biased region" description="Low complexity" evidence="1">
    <location>
        <begin position="663"/>
        <end position="686"/>
    </location>
</feature>
<evidence type="ECO:0000256" key="1">
    <source>
        <dbReference type="SAM" id="MobiDB-lite"/>
    </source>
</evidence>
<dbReference type="KEGG" id="blac:94352102"/>
<dbReference type="GeneID" id="94352102"/>